<proteinExistence type="predicted"/>
<dbReference type="CDD" id="cd03143">
    <property type="entry name" value="A4_beta-galactosidase_middle_domain"/>
    <property type="match status" value="1"/>
</dbReference>
<sequence length="698" mass="80591">MLDIKTKEPYINVWAGNFYKPAFDDENFVEYSVQLAERLGFNSFLLDAKAWEDFHDRYKGLDASQYVKMIEFTIATLKKHGLSHEFLALYLNGDNLYPNIRFSPPIYGDSVRNTDGTSGKWYRYWSDKAKDSMIEHVKGLLTTYEDNMVKVEVNQETRKPICSMWDPIVAPSFDQDGIIRYTSWLEKQYNNDIQFFNEIYQTNFTSFHELTPSDYWYDHHFDEMFTSEDVVNQSPKAIMWTDNMKWRKEELCHYFASMQNRLKEVDPSLYLKPDLAQWSYFLNIDGSLLADVGFSELWDTAMRGIDIYKLSPYVDATHFITVPVTPYGDADPYVVSCQHSMMRVMNEGREFIGGIYWGRFLYNDIYATLTPAEIVGSMVANGISGYTSYGMCGLDDGGVLHRMAPSFQTSLQKANSWAKDVIPLIKGSRRKEVAILFPSAMAAFEPMSVNGNKERRMDMLGWYHSCCDAGYATDVIDLDIMINHLDSYKVLIISANDCYHLEQHEEAEHKLKSWVEQGGIIIHSPHDRLIENTFSIKGEVHEKDCIIYHEGGLPQSEYFESFEGDELIATYLQDDKGAVTAHHINKGTVYSFGFYYGYSYCSKVAPHVPLDQKNNELSPIPLMRHDMVHDILDEHINRSSRFYQKEVETAEFDNGMVIVNHSSYPVSLEDLEGKRHFQFPVTTDLLLPRTSVFIEKVT</sequence>
<evidence type="ECO:0000313" key="1">
    <source>
        <dbReference type="EMBL" id="UOQ84767.1"/>
    </source>
</evidence>
<dbReference type="Gene3D" id="3.40.50.880">
    <property type="match status" value="1"/>
</dbReference>
<accession>A0ABY4GM00</accession>
<keyword evidence="2" id="KW-1185">Reference proteome</keyword>
<dbReference type="SUPFAM" id="SSF52317">
    <property type="entry name" value="Class I glutamine amidotransferase-like"/>
    <property type="match status" value="1"/>
</dbReference>
<name>A0ABY4GM00_9BACI</name>
<evidence type="ECO:0000313" key="2">
    <source>
        <dbReference type="Proteomes" id="UP000831537"/>
    </source>
</evidence>
<dbReference type="RefSeq" id="WP_244742990.1">
    <property type="nucleotide sequence ID" value="NZ_CP095071.1"/>
</dbReference>
<evidence type="ECO:0008006" key="3">
    <source>
        <dbReference type="Google" id="ProtNLM"/>
    </source>
</evidence>
<reference evidence="1 2" key="1">
    <citation type="submission" date="2022-04" db="EMBL/GenBank/DDBJ databases">
        <title>Gracilibacillus sp. isolated from saltern.</title>
        <authorList>
            <person name="Won M."/>
            <person name="Lee C.-M."/>
            <person name="Woen H.-Y."/>
            <person name="Kwon S.-W."/>
        </authorList>
    </citation>
    <scope>NUCLEOTIDE SEQUENCE [LARGE SCALE GENOMIC DNA]</scope>
    <source>
        <strain evidence="1 2">SSPM10-3</strain>
    </source>
</reference>
<gene>
    <name evidence="1" type="ORF">MUN87_19260</name>
</gene>
<organism evidence="1 2">
    <name type="scientific">Gracilibacillus salinarum</name>
    <dbReference type="NCBI Taxonomy" id="2932255"/>
    <lineage>
        <taxon>Bacteria</taxon>
        <taxon>Bacillati</taxon>
        <taxon>Bacillota</taxon>
        <taxon>Bacilli</taxon>
        <taxon>Bacillales</taxon>
        <taxon>Bacillaceae</taxon>
        <taxon>Gracilibacillus</taxon>
    </lineage>
</organism>
<dbReference type="EMBL" id="CP095071">
    <property type="protein sequence ID" value="UOQ84767.1"/>
    <property type="molecule type" value="Genomic_DNA"/>
</dbReference>
<dbReference type="Proteomes" id="UP000831537">
    <property type="component" value="Chromosome"/>
</dbReference>
<dbReference type="InterPro" id="IPR029062">
    <property type="entry name" value="Class_I_gatase-like"/>
</dbReference>
<protein>
    <recommendedName>
        <fullName evidence="3">Beta-galactosidase trimerisation domain-containing protein</fullName>
    </recommendedName>
</protein>
<dbReference type="Gene3D" id="3.20.20.80">
    <property type="entry name" value="Glycosidases"/>
    <property type="match status" value="1"/>
</dbReference>